<dbReference type="EMBL" id="JABVEC010000019">
    <property type="protein sequence ID" value="MBC6468494.1"/>
    <property type="molecule type" value="Genomic_DNA"/>
</dbReference>
<dbReference type="RefSeq" id="WP_187245542.1">
    <property type="nucleotide sequence ID" value="NZ_BAAAOK010000014.1"/>
</dbReference>
<dbReference type="Proteomes" id="UP000805614">
    <property type="component" value="Unassembled WGS sequence"/>
</dbReference>
<reference evidence="1 2" key="1">
    <citation type="submission" date="2020-06" db="EMBL/GenBank/DDBJ databases">
        <title>Actinomadura xiongansis sp. nov., isolated from soil of Baiyangdian.</title>
        <authorList>
            <person name="Zhang X."/>
        </authorList>
    </citation>
    <scope>NUCLEOTIDE SEQUENCE [LARGE SCALE GENOMIC DNA]</scope>
    <source>
        <strain evidence="1 2">HBUM206468</strain>
    </source>
</reference>
<keyword evidence="2" id="KW-1185">Reference proteome</keyword>
<evidence type="ECO:0000313" key="2">
    <source>
        <dbReference type="Proteomes" id="UP000805614"/>
    </source>
</evidence>
<evidence type="ECO:0000313" key="1">
    <source>
        <dbReference type="EMBL" id="MBC6468494.1"/>
    </source>
</evidence>
<protein>
    <submittedName>
        <fullName evidence="1">Uncharacterized protein</fullName>
    </submittedName>
</protein>
<sequence length="76" mass="7535">MTASGTSDNLDLAASAREIADGAPAGSVQQAAAGSVAVTCATTRSLAEARSVLGGVKPEPVRQAALDLLDRLSIRG</sequence>
<comment type="caution">
    <text evidence="1">The sequence shown here is derived from an EMBL/GenBank/DDBJ whole genome shotgun (WGS) entry which is preliminary data.</text>
</comment>
<accession>A0ABR7LV94</accession>
<proteinExistence type="predicted"/>
<name>A0ABR7LV94_9ACTN</name>
<gene>
    <name evidence="1" type="ORF">HKK74_23790</name>
</gene>
<organism evidence="1 2">
    <name type="scientific">Actinomadura alba</name>
    <dbReference type="NCBI Taxonomy" id="406431"/>
    <lineage>
        <taxon>Bacteria</taxon>
        <taxon>Bacillati</taxon>
        <taxon>Actinomycetota</taxon>
        <taxon>Actinomycetes</taxon>
        <taxon>Streptosporangiales</taxon>
        <taxon>Thermomonosporaceae</taxon>
        <taxon>Actinomadura</taxon>
    </lineage>
</organism>